<keyword evidence="2" id="KW-1185">Reference proteome</keyword>
<evidence type="ECO:0000313" key="1">
    <source>
        <dbReference type="EMBL" id="KAG0437856.1"/>
    </source>
</evidence>
<proteinExistence type="predicted"/>
<dbReference type="EMBL" id="JABSTQ010006130">
    <property type="protein sequence ID" value="KAG0437856.1"/>
    <property type="molecule type" value="Genomic_DNA"/>
</dbReference>
<dbReference type="Proteomes" id="UP000805193">
    <property type="component" value="Unassembled WGS sequence"/>
</dbReference>
<reference evidence="1 2" key="1">
    <citation type="journal article" date="2020" name="Cell">
        <title>Large-Scale Comparative Analyses of Tick Genomes Elucidate Their Genetic Diversity and Vector Capacities.</title>
        <authorList>
            <consortium name="Tick Genome and Microbiome Consortium (TIGMIC)"/>
            <person name="Jia N."/>
            <person name="Wang J."/>
            <person name="Shi W."/>
            <person name="Du L."/>
            <person name="Sun Y."/>
            <person name="Zhan W."/>
            <person name="Jiang J.F."/>
            <person name="Wang Q."/>
            <person name="Zhang B."/>
            <person name="Ji P."/>
            <person name="Bell-Sakyi L."/>
            <person name="Cui X.M."/>
            <person name="Yuan T.T."/>
            <person name="Jiang B.G."/>
            <person name="Yang W.F."/>
            <person name="Lam T.T."/>
            <person name="Chang Q.C."/>
            <person name="Ding S.J."/>
            <person name="Wang X.J."/>
            <person name="Zhu J.G."/>
            <person name="Ruan X.D."/>
            <person name="Zhao L."/>
            <person name="Wei J.T."/>
            <person name="Ye R.Z."/>
            <person name="Que T.C."/>
            <person name="Du C.H."/>
            <person name="Zhou Y.H."/>
            <person name="Cheng J.X."/>
            <person name="Dai P.F."/>
            <person name="Guo W.B."/>
            <person name="Han X.H."/>
            <person name="Huang E.J."/>
            <person name="Li L.F."/>
            <person name="Wei W."/>
            <person name="Gao Y.C."/>
            <person name="Liu J.Z."/>
            <person name="Shao H.Z."/>
            <person name="Wang X."/>
            <person name="Wang C.C."/>
            <person name="Yang T.C."/>
            <person name="Huo Q.B."/>
            <person name="Li W."/>
            <person name="Chen H.Y."/>
            <person name="Chen S.E."/>
            <person name="Zhou L.G."/>
            <person name="Ni X.B."/>
            <person name="Tian J.H."/>
            <person name="Sheng Y."/>
            <person name="Liu T."/>
            <person name="Pan Y.S."/>
            <person name="Xia L.Y."/>
            <person name="Li J."/>
            <person name="Zhao F."/>
            <person name="Cao W.C."/>
        </authorList>
    </citation>
    <scope>NUCLEOTIDE SEQUENCE [LARGE SCALE GENOMIC DNA]</scope>
    <source>
        <strain evidence="1">Iper-2018</strain>
    </source>
</reference>
<protein>
    <submittedName>
        <fullName evidence="1">Uncharacterized protein</fullName>
    </submittedName>
</protein>
<accession>A0AC60QSB8</accession>
<comment type="caution">
    <text evidence="1">The sequence shown here is derived from an EMBL/GenBank/DDBJ whole genome shotgun (WGS) entry which is preliminary data.</text>
</comment>
<name>A0AC60QSB8_IXOPE</name>
<organism evidence="1 2">
    <name type="scientific">Ixodes persulcatus</name>
    <name type="common">Taiga tick</name>
    <dbReference type="NCBI Taxonomy" id="34615"/>
    <lineage>
        <taxon>Eukaryota</taxon>
        <taxon>Metazoa</taxon>
        <taxon>Ecdysozoa</taxon>
        <taxon>Arthropoda</taxon>
        <taxon>Chelicerata</taxon>
        <taxon>Arachnida</taxon>
        <taxon>Acari</taxon>
        <taxon>Parasitiformes</taxon>
        <taxon>Ixodida</taxon>
        <taxon>Ixodoidea</taxon>
        <taxon>Ixodidae</taxon>
        <taxon>Ixodinae</taxon>
        <taxon>Ixodes</taxon>
    </lineage>
</organism>
<gene>
    <name evidence="1" type="ORF">HPB47_017252</name>
</gene>
<sequence length="242" mass="27145">MKILLLKRTSSVTVASVETLNRDHGIILSALVRRKKQWTEASACSRSLGSCRAEMASATASARVGRCLAPGRCFGAWSTTRSAMGGQAPGHALLRIGEATVGRALTCQHCSLSFPDEARLGRHVRMHSYDRPFRCQFCAVSCLTRQHLVHHERTHTGERPYKCPYCPNAFSSKTNLTRHVRSHTGERPYRCHRCSIAFTQKTHLITHSRIHTGERPHRCNRCSCAFSLKCALLRHMKTHQGE</sequence>
<evidence type="ECO:0000313" key="2">
    <source>
        <dbReference type="Proteomes" id="UP000805193"/>
    </source>
</evidence>